<dbReference type="FunFam" id="3.40.50.720:FF:000131">
    <property type="entry name" value="Short-chain dehydrogenase/reductase 3"/>
    <property type="match status" value="1"/>
</dbReference>
<evidence type="ECO:0000256" key="3">
    <source>
        <dbReference type="ARBA" id="ARBA00022692"/>
    </source>
</evidence>
<dbReference type="OrthoDB" id="10253736at2759"/>
<comment type="subcellular location">
    <subcellularLocation>
        <location evidence="1">Membrane</location>
        <topology evidence="1">Multi-pass membrane protein</topology>
    </subcellularLocation>
</comment>
<evidence type="ECO:0000256" key="5">
    <source>
        <dbReference type="ARBA" id="ARBA00022989"/>
    </source>
</evidence>
<dbReference type="AlphaFoldDB" id="A0A9Q0YN41"/>
<evidence type="ECO:0000256" key="6">
    <source>
        <dbReference type="ARBA" id="ARBA00023002"/>
    </source>
</evidence>
<dbReference type="Proteomes" id="UP001152320">
    <property type="component" value="Chromosome 19"/>
</dbReference>
<evidence type="ECO:0000256" key="2">
    <source>
        <dbReference type="ARBA" id="ARBA00006484"/>
    </source>
</evidence>
<evidence type="ECO:0000256" key="13">
    <source>
        <dbReference type="SAM" id="Phobius"/>
    </source>
</evidence>
<keyword evidence="3 13" id="KW-0812">Transmembrane</keyword>
<sequence>MIGIVFEVLVLFSKLIFYNVMALYRKFVPLPQKSVNGSITLLTGAGHGIGRLTALKLARKGAIMVLWDINQKGNEETAAQIKAEGGTAYTYTVNVTDKEMVKETAKKVRSEVGVVNILINNAGILMGQSLLDLTDDQILRTMNVNAIAHFWTLRAFLPDMLEADNGHIVTIASVAGYTGSAYLTDYTASKFAARGFDDALEFELIQVYKKKGIRQTVVNPFYVNTGLIDRYYSRFIPTLKEEEVAEAIVDGMLRNKRHIFLPSIMGYFMGQKGTNVHEFNMAAFEFMDSGIKPQTRS</sequence>
<dbReference type="PANTHER" id="PTHR24322:SF736">
    <property type="entry name" value="RETINOL DEHYDROGENASE 10"/>
    <property type="match status" value="1"/>
</dbReference>
<reference evidence="14" key="1">
    <citation type="submission" date="2021-10" db="EMBL/GenBank/DDBJ databases">
        <title>Tropical sea cucumber genome reveals ecological adaptation and Cuvierian tubules defense mechanism.</title>
        <authorList>
            <person name="Chen T."/>
        </authorList>
    </citation>
    <scope>NUCLEOTIDE SEQUENCE</scope>
    <source>
        <strain evidence="14">Nanhai2018</strain>
        <tissue evidence="14">Muscle</tissue>
    </source>
</reference>
<keyword evidence="6" id="KW-0560">Oxidoreductase</keyword>
<evidence type="ECO:0000256" key="1">
    <source>
        <dbReference type="ARBA" id="ARBA00004141"/>
    </source>
</evidence>
<comment type="caution">
    <text evidence="14">The sequence shown here is derived from an EMBL/GenBank/DDBJ whole genome shotgun (WGS) entry which is preliminary data.</text>
</comment>
<feature type="transmembrane region" description="Helical" evidence="13">
    <location>
        <begin position="6"/>
        <end position="24"/>
    </location>
</feature>
<evidence type="ECO:0000256" key="7">
    <source>
        <dbReference type="ARBA" id="ARBA00023098"/>
    </source>
</evidence>
<evidence type="ECO:0000256" key="10">
    <source>
        <dbReference type="ARBA" id="ARBA00068717"/>
    </source>
</evidence>
<keyword evidence="7" id="KW-0443">Lipid metabolism</keyword>
<dbReference type="EMBL" id="JAIZAY010000019">
    <property type="protein sequence ID" value="KAJ8023639.1"/>
    <property type="molecule type" value="Genomic_DNA"/>
</dbReference>
<keyword evidence="8 13" id="KW-0472">Membrane</keyword>
<proteinExistence type="inferred from homology"/>
<comment type="function">
    <text evidence="9">Catalyzes the reduction of all-trans-retinal to all-trans-retinol in the presence of NADPH.</text>
</comment>
<dbReference type="PRINTS" id="PR00081">
    <property type="entry name" value="GDHRDH"/>
</dbReference>
<protein>
    <recommendedName>
        <fullName evidence="10">Short-chain dehydrogenase/reductase 3</fullName>
    </recommendedName>
    <alternativeName>
        <fullName evidence="11">Retinal short-chain dehydrogenase/reductase 1</fullName>
    </alternativeName>
</protein>
<dbReference type="Gene3D" id="3.40.50.720">
    <property type="entry name" value="NAD(P)-binding Rossmann-like Domain"/>
    <property type="match status" value="1"/>
</dbReference>
<dbReference type="Pfam" id="PF00106">
    <property type="entry name" value="adh_short"/>
    <property type="match status" value="1"/>
</dbReference>
<evidence type="ECO:0000256" key="9">
    <source>
        <dbReference type="ARBA" id="ARBA00059620"/>
    </source>
</evidence>
<evidence type="ECO:0000256" key="11">
    <source>
        <dbReference type="ARBA" id="ARBA00082544"/>
    </source>
</evidence>
<keyword evidence="15" id="KW-1185">Reference proteome</keyword>
<evidence type="ECO:0000313" key="15">
    <source>
        <dbReference type="Proteomes" id="UP001152320"/>
    </source>
</evidence>
<keyword evidence="4" id="KW-0521">NADP</keyword>
<dbReference type="GO" id="GO:0016020">
    <property type="term" value="C:membrane"/>
    <property type="evidence" value="ECO:0007669"/>
    <property type="project" value="UniProtKB-SubCell"/>
</dbReference>
<dbReference type="InterPro" id="IPR036291">
    <property type="entry name" value="NAD(P)-bd_dom_sf"/>
</dbReference>
<dbReference type="SUPFAM" id="SSF51735">
    <property type="entry name" value="NAD(P)-binding Rossmann-fold domains"/>
    <property type="match status" value="1"/>
</dbReference>
<comment type="similarity">
    <text evidence="2 12">Belongs to the short-chain dehydrogenases/reductases (SDR) family.</text>
</comment>
<keyword evidence="5 13" id="KW-1133">Transmembrane helix</keyword>
<evidence type="ECO:0000256" key="12">
    <source>
        <dbReference type="RuleBase" id="RU000363"/>
    </source>
</evidence>
<evidence type="ECO:0000256" key="8">
    <source>
        <dbReference type="ARBA" id="ARBA00023136"/>
    </source>
</evidence>
<dbReference type="CDD" id="cd05339">
    <property type="entry name" value="17beta-HSDXI-like_SDR_c"/>
    <property type="match status" value="1"/>
</dbReference>
<organism evidence="14 15">
    <name type="scientific">Holothuria leucospilota</name>
    <name type="common">Black long sea cucumber</name>
    <name type="synonym">Mertensiothuria leucospilota</name>
    <dbReference type="NCBI Taxonomy" id="206669"/>
    <lineage>
        <taxon>Eukaryota</taxon>
        <taxon>Metazoa</taxon>
        <taxon>Echinodermata</taxon>
        <taxon>Eleutherozoa</taxon>
        <taxon>Echinozoa</taxon>
        <taxon>Holothuroidea</taxon>
        <taxon>Aspidochirotacea</taxon>
        <taxon>Aspidochirotida</taxon>
        <taxon>Holothuriidae</taxon>
        <taxon>Holothuria</taxon>
    </lineage>
</organism>
<dbReference type="GO" id="GO:0052650">
    <property type="term" value="F:all-trans-retinol dehydrogenase (NADP+) activity"/>
    <property type="evidence" value="ECO:0007669"/>
    <property type="project" value="UniProtKB-ARBA"/>
</dbReference>
<accession>A0A9Q0YN41</accession>
<dbReference type="InterPro" id="IPR002347">
    <property type="entry name" value="SDR_fam"/>
</dbReference>
<gene>
    <name evidence="14" type="ORF">HOLleu_36134</name>
</gene>
<evidence type="ECO:0000313" key="14">
    <source>
        <dbReference type="EMBL" id="KAJ8023639.1"/>
    </source>
</evidence>
<name>A0A9Q0YN41_HOLLE</name>
<dbReference type="GO" id="GO:0005811">
    <property type="term" value="C:lipid droplet"/>
    <property type="evidence" value="ECO:0007669"/>
    <property type="project" value="TreeGrafter"/>
</dbReference>
<evidence type="ECO:0000256" key="4">
    <source>
        <dbReference type="ARBA" id="ARBA00022857"/>
    </source>
</evidence>
<dbReference type="PANTHER" id="PTHR24322">
    <property type="entry name" value="PKSB"/>
    <property type="match status" value="1"/>
</dbReference>
<dbReference type="PRINTS" id="PR00080">
    <property type="entry name" value="SDRFAMILY"/>
</dbReference>